<dbReference type="PANTHER" id="PTHR48081:SF6">
    <property type="entry name" value="PEPTIDASE S9 PROLYL OLIGOPEPTIDASE CATALYTIC DOMAIN-CONTAINING PROTEIN"/>
    <property type="match status" value="1"/>
</dbReference>
<organism evidence="3 4">
    <name type="scientific">Candidatus Gallacutalibacter pullicola</name>
    <dbReference type="NCBI Taxonomy" id="2840830"/>
    <lineage>
        <taxon>Bacteria</taxon>
        <taxon>Bacillati</taxon>
        <taxon>Bacillota</taxon>
        <taxon>Clostridia</taxon>
        <taxon>Eubacteriales</taxon>
        <taxon>Candidatus Gallacutalibacter</taxon>
    </lineage>
</organism>
<sequence>MQIIKIDALYDGTGSLTGYLHDYDPEKMPDHAIRPCVIICPGGAYRFLSPREADPPAFYYFSRGYNVFIMYYSVAETAKTPLGIRPLAELVTAIRTVRANAEKWHIHPDQIAVSGFSAGGHLCTSSGLLWDCSKIQEALGGDLASGRPDAIIPCYPVISAGEFAHRGSFENLTGDDPVENEYFSLEKHARRDAPPAFFWHTWEDEAVPVENTLMMVSALKKAGADVECHIFRRGLHGISTANKEVGTVVKPDQQWLPLAVTWLNELFGFEE</sequence>
<comment type="caution">
    <text evidence="3">The sequence shown here is derived from an EMBL/GenBank/DDBJ whole genome shotgun (WGS) entry which is preliminary data.</text>
</comment>
<protein>
    <submittedName>
        <fullName evidence="3">Alpha/beta hydrolase</fullName>
    </submittedName>
</protein>
<feature type="domain" description="BD-FAE-like" evidence="2">
    <location>
        <begin position="34"/>
        <end position="218"/>
    </location>
</feature>
<proteinExistence type="predicted"/>
<dbReference type="Proteomes" id="UP000886785">
    <property type="component" value="Unassembled WGS sequence"/>
</dbReference>
<dbReference type="PANTHER" id="PTHR48081">
    <property type="entry name" value="AB HYDROLASE SUPERFAMILY PROTEIN C4A8.06C"/>
    <property type="match status" value="1"/>
</dbReference>
<dbReference type="InterPro" id="IPR050300">
    <property type="entry name" value="GDXG_lipolytic_enzyme"/>
</dbReference>
<evidence type="ECO:0000313" key="3">
    <source>
        <dbReference type="EMBL" id="HIR57561.1"/>
    </source>
</evidence>
<reference evidence="3" key="2">
    <citation type="journal article" date="2021" name="PeerJ">
        <title>Extensive microbial diversity within the chicken gut microbiome revealed by metagenomics and culture.</title>
        <authorList>
            <person name="Gilroy R."/>
            <person name="Ravi A."/>
            <person name="Getino M."/>
            <person name="Pursley I."/>
            <person name="Horton D.L."/>
            <person name="Alikhan N.F."/>
            <person name="Baker D."/>
            <person name="Gharbi K."/>
            <person name="Hall N."/>
            <person name="Watson M."/>
            <person name="Adriaenssens E.M."/>
            <person name="Foster-Nyarko E."/>
            <person name="Jarju S."/>
            <person name="Secka A."/>
            <person name="Antonio M."/>
            <person name="Oren A."/>
            <person name="Chaudhuri R.R."/>
            <person name="La Ragione R."/>
            <person name="Hildebrand F."/>
            <person name="Pallen M.J."/>
        </authorList>
    </citation>
    <scope>NUCLEOTIDE SEQUENCE</scope>
    <source>
        <strain evidence="3">ChiSjej1B19-7085</strain>
    </source>
</reference>
<dbReference type="EMBL" id="DVHF01000086">
    <property type="protein sequence ID" value="HIR57561.1"/>
    <property type="molecule type" value="Genomic_DNA"/>
</dbReference>
<dbReference type="SUPFAM" id="SSF53474">
    <property type="entry name" value="alpha/beta-Hydrolases"/>
    <property type="match status" value="1"/>
</dbReference>
<dbReference type="AlphaFoldDB" id="A0A9D1J1G1"/>
<accession>A0A9D1J1G1</accession>
<dbReference type="GO" id="GO:0016787">
    <property type="term" value="F:hydrolase activity"/>
    <property type="evidence" value="ECO:0007669"/>
    <property type="project" value="UniProtKB-KW"/>
</dbReference>
<evidence type="ECO:0000256" key="1">
    <source>
        <dbReference type="ARBA" id="ARBA00022801"/>
    </source>
</evidence>
<gene>
    <name evidence="3" type="ORF">IAA54_07805</name>
</gene>
<reference evidence="3" key="1">
    <citation type="submission" date="2020-10" db="EMBL/GenBank/DDBJ databases">
        <authorList>
            <person name="Gilroy R."/>
        </authorList>
    </citation>
    <scope>NUCLEOTIDE SEQUENCE</scope>
    <source>
        <strain evidence="3">ChiSjej1B19-7085</strain>
    </source>
</reference>
<dbReference type="InterPro" id="IPR049492">
    <property type="entry name" value="BD-FAE-like_dom"/>
</dbReference>
<dbReference type="Pfam" id="PF20434">
    <property type="entry name" value="BD-FAE"/>
    <property type="match status" value="1"/>
</dbReference>
<name>A0A9D1J1G1_9FIRM</name>
<dbReference type="InterPro" id="IPR029058">
    <property type="entry name" value="AB_hydrolase_fold"/>
</dbReference>
<keyword evidence="1 3" id="KW-0378">Hydrolase</keyword>
<evidence type="ECO:0000259" key="2">
    <source>
        <dbReference type="Pfam" id="PF20434"/>
    </source>
</evidence>
<dbReference type="Gene3D" id="3.40.50.1820">
    <property type="entry name" value="alpha/beta hydrolase"/>
    <property type="match status" value="1"/>
</dbReference>
<evidence type="ECO:0000313" key="4">
    <source>
        <dbReference type="Proteomes" id="UP000886785"/>
    </source>
</evidence>